<proteinExistence type="predicted"/>
<sequence length="56" mass="6294">MLLGLSASLRILVVVHCFRGEDESIWIVSARKATRPERAQYERGWICWSVGTSATS</sequence>
<organism evidence="1 2">
    <name type="scientific">Tectimicrobiota bacterium</name>
    <dbReference type="NCBI Taxonomy" id="2528274"/>
    <lineage>
        <taxon>Bacteria</taxon>
        <taxon>Pseudomonadati</taxon>
        <taxon>Nitrospinota/Tectimicrobiota group</taxon>
        <taxon>Candidatus Tectimicrobiota</taxon>
    </lineage>
</organism>
<dbReference type="AlphaFoldDB" id="A0A932GPT4"/>
<evidence type="ECO:0000313" key="1">
    <source>
        <dbReference type="EMBL" id="MBI3014765.1"/>
    </source>
</evidence>
<comment type="caution">
    <text evidence="1">The sequence shown here is derived from an EMBL/GenBank/DDBJ whole genome shotgun (WGS) entry which is preliminary data.</text>
</comment>
<dbReference type="InterPro" id="IPR038573">
    <property type="entry name" value="BrnT_sf"/>
</dbReference>
<protein>
    <submittedName>
        <fullName evidence="1">BrnT family toxin</fullName>
    </submittedName>
</protein>
<dbReference type="EMBL" id="JACPSX010000124">
    <property type="protein sequence ID" value="MBI3014765.1"/>
    <property type="molecule type" value="Genomic_DNA"/>
</dbReference>
<gene>
    <name evidence="1" type="ORF">HYY65_06850</name>
</gene>
<name>A0A932GPT4_UNCTE</name>
<accession>A0A932GPT4</accession>
<dbReference type="Proteomes" id="UP000741360">
    <property type="component" value="Unassembled WGS sequence"/>
</dbReference>
<dbReference type="Gene3D" id="3.10.450.530">
    <property type="entry name" value="Ribonuclease toxin, BrnT, of type II toxin-antitoxin system"/>
    <property type="match status" value="1"/>
</dbReference>
<reference evidence="1" key="1">
    <citation type="submission" date="2020-07" db="EMBL/GenBank/DDBJ databases">
        <title>Huge and variable diversity of episymbiotic CPR bacteria and DPANN archaea in groundwater ecosystems.</title>
        <authorList>
            <person name="He C.Y."/>
            <person name="Keren R."/>
            <person name="Whittaker M."/>
            <person name="Farag I.F."/>
            <person name="Doudna J."/>
            <person name="Cate J.H.D."/>
            <person name="Banfield J.F."/>
        </authorList>
    </citation>
    <scope>NUCLEOTIDE SEQUENCE</scope>
    <source>
        <strain evidence="1">NC_groundwater_717_Ag_S-0.2um_59_8</strain>
    </source>
</reference>
<evidence type="ECO:0000313" key="2">
    <source>
        <dbReference type="Proteomes" id="UP000741360"/>
    </source>
</evidence>